<dbReference type="GO" id="GO:0043066">
    <property type="term" value="P:negative regulation of apoptotic process"/>
    <property type="evidence" value="ECO:0007669"/>
    <property type="project" value="TreeGrafter"/>
</dbReference>
<feature type="binding site" evidence="16">
    <location>
        <position position="976"/>
    </location>
    <ligand>
        <name>ATP</name>
        <dbReference type="ChEBI" id="CHEBI:30616"/>
    </ligand>
</feature>
<dbReference type="PROSITE" id="PS00108">
    <property type="entry name" value="PROTEIN_KINASE_ST"/>
    <property type="match status" value="1"/>
</dbReference>
<keyword evidence="3" id="KW-0963">Cytoplasm</keyword>
<accession>A0A5J4NPV0</accession>
<evidence type="ECO:0000256" key="10">
    <source>
        <dbReference type="ARBA" id="ARBA00040421"/>
    </source>
</evidence>
<dbReference type="PANTHER" id="PTHR46392">
    <property type="entry name" value="DUAL SERINE/THREONINE AND TYROSINE PROTEIN KINASE"/>
    <property type="match status" value="1"/>
</dbReference>
<evidence type="ECO:0000313" key="20">
    <source>
        <dbReference type="Proteomes" id="UP000324629"/>
    </source>
</evidence>
<proteinExistence type="predicted"/>
<organism evidence="19 20">
    <name type="scientific">Paragonimus westermani</name>
    <dbReference type="NCBI Taxonomy" id="34504"/>
    <lineage>
        <taxon>Eukaryota</taxon>
        <taxon>Metazoa</taxon>
        <taxon>Spiralia</taxon>
        <taxon>Lophotrochozoa</taxon>
        <taxon>Platyhelminthes</taxon>
        <taxon>Trematoda</taxon>
        <taxon>Digenea</taxon>
        <taxon>Plagiorchiida</taxon>
        <taxon>Troglotremata</taxon>
        <taxon>Troglotrematidae</taxon>
        <taxon>Paragonimus</taxon>
    </lineage>
</organism>
<comment type="catalytic activity">
    <reaction evidence="13">
        <text>L-seryl-[protein] + ATP = O-phospho-L-seryl-[protein] + ADP + H(+)</text>
        <dbReference type="Rhea" id="RHEA:17989"/>
        <dbReference type="Rhea" id="RHEA-COMP:9863"/>
        <dbReference type="Rhea" id="RHEA-COMP:11604"/>
        <dbReference type="ChEBI" id="CHEBI:15378"/>
        <dbReference type="ChEBI" id="CHEBI:29999"/>
        <dbReference type="ChEBI" id="CHEBI:30616"/>
        <dbReference type="ChEBI" id="CHEBI:83421"/>
        <dbReference type="ChEBI" id="CHEBI:456216"/>
        <dbReference type="EC" id="2.7.12.1"/>
    </reaction>
</comment>
<evidence type="ECO:0000256" key="6">
    <source>
        <dbReference type="ARBA" id="ARBA00022741"/>
    </source>
</evidence>
<gene>
    <name evidence="19" type="ORF">DEA37_0011414</name>
</gene>
<dbReference type="PROSITE" id="PS50011">
    <property type="entry name" value="PROTEIN_KINASE_DOM"/>
    <property type="match status" value="1"/>
</dbReference>
<dbReference type="InterPro" id="IPR011009">
    <property type="entry name" value="Kinase-like_dom_sf"/>
</dbReference>
<evidence type="ECO:0000256" key="15">
    <source>
        <dbReference type="ARBA" id="ARBA00051680"/>
    </source>
</evidence>
<dbReference type="SUPFAM" id="SSF56112">
    <property type="entry name" value="Protein kinase-like (PK-like)"/>
    <property type="match status" value="1"/>
</dbReference>
<evidence type="ECO:0000256" key="17">
    <source>
        <dbReference type="SAM" id="MobiDB-lite"/>
    </source>
</evidence>
<keyword evidence="8 16" id="KW-0067">ATP-binding</keyword>
<dbReference type="GO" id="GO:0004674">
    <property type="term" value="F:protein serine/threonine kinase activity"/>
    <property type="evidence" value="ECO:0007669"/>
    <property type="project" value="UniProtKB-KW"/>
</dbReference>
<dbReference type="Pfam" id="PF00069">
    <property type="entry name" value="Pkinase"/>
    <property type="match status" value="1"/>
</dbReference>
<keyword evidence="9" id="KW-0829">Tyrosine-protein kinase</keyword>
<dbReference type="Gene3D" id="1.10.510.10">
    <property type="entry name" value="Transferase(Phosphotransferase) domain 1"/>
    <property type="match status" value="1"/>
</dbReference>
<dbReference type="AlphaFoldDB" id="A0A5J4NPV0"/>
<keyword evidence="4" id="KW-0723">Serine/threonine-protein kinase</keyword>
<dbReference type="GO" id="GO:0045743">
    <property type="term" value="P:positive regulation of fibroblast growth factor receptor signaling pathway"/>
    <property type="evidence" value="ECO:0007669"/>
    <property type="project" value="TreeGrafter"/>
</dbReference>
<dbReference type="GO" id="GO:0004713">
    <property type="term" value="F:protein tyrosine kinase activity"/>
    <property type="evidence" value="ECO:0007669"/>
    <property type="project" value="UniProtKB-KW"/>
</dbReference>
<keyword evidence="6 16" id="KW-0547">Nucleotide-binding</keyword>
<dbReference type="GO" id="GO:0070374">
    <property type="term" value="P:positive regulation of ERK1 and ERK2 cascade"/>
    <property type="evidence" value="ECO:0007669"/>
    <property type="project" value="TreeGrafter"/>
</dbReference>
<evidence type="ECO:0000256" key="16">
    <source>
        <dbReference type="PROSITE-ProRule" id="PRU10141"/>
    </source>
</evidence>
<feature type="compositionally biased region" description="Polar residues" evidence="17">
    <location>
        <begin position="1243"/>
        <end position="1252"/>
    </location>
</feature>
<dbReference type="InterPro" id="IPR008271">
    <property type="entry name" value="Ser/Thr_kinase_AS"/>
</dbReference>
<reference evidence="19 20" key="1">
    <citation type="journal article" date="2019" name="Gigascience">
        <title>Whole-genome sequence of the oriental lung fluke Paragonimus westermani.</title>
        <authorList>
            <person name="Oey H."/>
            <person name="Zakrzewski M."/>
            <person name="Narain K."/>
            <person name="Devi K.R."/>
            <person name="Agatsuma T."/>
            <person name="Nawaratna S."/>
            <person name="Gobert G.N."/>
            <person name="Jones M.K."/>
            <person name="Ragan M.A."/>
            <person name="McManus D.P."/>
            <person name="Krause L."/>
        </authorList>
    </citation>
    <scope>NUCLEOTIDE SEQUENCE [LARGE SCALE GENOMIC DNA]</scope>
    <source>
        <strain evidence="19 20">IND2009</strain>
    </source>
</reference>
<keyword evidence="7 19" id="KW-0418">Kinase</keyword>
<evidence type="ECO:0000256" key="12">
    <source>
        <dbReference type="ARBA" id="ARBA00042638"/>
    </source>
</evidence>
<dbReference type="GO" id="GO:0044344">
    <property type="term" value="P:cellular response to fibroblast growth factor stimulus"/>
    <property type="evidence" value="ECO:0007669"/>
    <property type="project" value="TreeGrafter"/>
</dbReference>
<feature type="compositionally biased region" description="Basic and acidic residues" evidence="17">
    <location>
        <begin position="1255"/>
        <end position="1264"/>
    </location>
</feature>
<dbReference type="InterPro" id="IPR000719">
    <property type="entry name" value="Prot_kinase_dom"/>
</dbReference>
<evidence type="ECO:0000256" key="1">
    <source>
        <dbReference type="ARBA" id="ARBA00004496"/>
    </source>
</evidence>
<feature type="region of interest" description="Disordered" evidence="17">
    <location>
        <begin position="248"/>
        <end position="295"/>
    </location>
</feature>
<dbReference type="Gene3D" id="3.30.200.20">
    <property type="entry name" value="Phosphorylase Kinase, domain 1"/>
    <property type="match status" value="1"/>
</dbReference>
<evidence type="ECO:0000256" key="4">
    <source>
        <dbReference type="ARBA" id="ARBA00022527"/>
    </source>
</evidence>
<comment type="catalytic activity">
    <reaction evidence="14">
        <text>L-threonyl-[protein] + ATP = O-phospho-L-threonyl-[protein] + ADP + H(+)</text>
        <dbReference type="Rhea" id="RHEA:46608"/>
        <dbReference type="Rhea" id="RHEA-COMP:11060"/>
        <dbReference type="Rhea" id="RHEA-COMP:11605"/>
        <dbReference type="ChEBI" id="CHEBI:15378"/>
        <dbReference type="ChEBI" id="CHEBI:30013"/>
        <dbReference type="ChEBI" id="CHEBI:30616"/>
        <dbReference type="ChEBI" id="CHEBI:61977"/>
        <dbReference type="ChEBI" id="CHEBI:456216"/>
        <dbReference type="EC" id="2.7.12.1"/>
    </reaction>
</comment>
<evidence type="ECO:0000256" key="5">
    <source>
        <dbReference type="ARBA" id="ARBA00022679"/>
    </source>
</evidence>
<dbReference type="EMBL" id="QNGE01001439">
    <property type="protein sequence ID" value="KAA3677581.1"/>
    <property type="molecule type" value="Genomic_DNA"/>
</dbReference>
<evidence type="ECO:0000256" key="14">
    <source>
        <dbReference type="ARBA" id="ARBA00049308"/>
    </source>
</evidence>
<keyword evidence="5" id="KW-0808">Transferase</keyword>
<dbReference type="EC" id="2.7.12.1" evidence="2"/>
<comment type="subcellular location">
    <subcellularLocation>
        <location evidence="1">Cytoplasm</location>
    </subcellularLocation>
</comment>
<evidence type="ECO:0000313" key="19">
    <source>
        <dbReference type="EMBL" id="KAA3677581.1"/>
    </source>
</evidence>
<keyword evidence="20" id="KW-1185">Reference proteome</keyword>
<dbReference type="GO" id="GO:0005524">
    <property type="term" value="F:ATP binding"/>
    <property type="evidence" value="ECO:0007669"/>
    <property type="project" value="UniProtKB-UniRule"/>
</dbReference>
<comment type="catalytic activity">
    <reaction evidence="15">
        <text>L-tyrosyl-[protein] + ATP = O-phospho-L-tyrosyl-[protein] + ADP + H(+)</text>
        <dbReference type="Rhea" id="RHEA:10596"/>
        <dbReference type="Rhea" id="RHEA-COMP:10136"/>
        <dbReference type="Rhea" id="RHEA-COMP:20101"/>
        <dbReference type="ChEBI" id="CHEBI:15378"/>
        <dbReference type="ChEBI" id="CHEBI:30616"/>
        <dbReference type="ChEBI" id="CHEBI:46858"/>
        <dbReference type="ChEBI" id="CHEBI:61978"/>
        <dbReference type="ChEBI" id="CHEBI:456216"/>
        <dbReference type="EC" id="2.7.12.1"/>
    </reaction>
</comment>
<dbReference type="InterPro" id="IPR017441">
    <property type="entry name" value="Protein_kinase_ATP_BS"/>
</dbReference>
<name>A0A5J4NPV0_9TREM</name>
<evidence type="ECO:0000259" key="18">
    <source>
        <dbReference type="PROSITE" id="PS50011"/>
    </source>
</evidence>
<evidence type="ECO:0000256" key="2">
    <source>
        <dbReference type="ARBA" id="ARBA00013203"/>
    </source>
</evidence>
<dbReference type="GO" id="GO:0005737">
    <property type="term" value="C:cytoplasm"/>
    <property type="evidence" value="ECO:0007669"/>
    <property type="project" value="UniProtKB-SubCell"/>
</dbReference>
<protein>
    <recommendedName>
        <fullName evidence="10">Dual serine/threonine and tyrosine protein kinase</fullName>
        <ecNumber evidence="2">2.7.12.1</ecNumber>
    </recommendedName>
    <alternativeName>
        <fullName evidence="12">Dusty protein kinase</fullName>
    </alternativeName>
    <alternativeName>
        <fullName evidence="11">Receptor-interacting serine/threonine-protein kinase 5</fullName>
    </alternativeName>
</protein>
<sequence length="1264" mass="142822">MINKELRKFKKYRGIIKKCLKDLKKASNLISEDEFNAHFLHASGVNIKLPSNVENYCVKIAENDIAIIILGQNNYAKAAMVNEIFQKELLPVSETSAGEQPLWRLINIHHGQQNSASLCSKETLTSLDDNISCCIEKFINEDPPDEEDKNRETSRQTTYLDITLSDTLLLPEGVRVIVSPSCRHNNADELCTVFQTATTGFLPIFIYAVECKSLTPWDLIELTELRRLALEHSIMFAIVPPKQCYRTHVKSRDSNPPARQKNARNTDGLARDWKLGCMQPKPGQRRPSSGNRKELVRHPTFLPVRTSNAKEDWAGEIEQQSYVSSQSVKKPVSGRPAEAITTQPPLSPLTITCSLDSTTESINELGQMEFQTRLLSILVQLGFLSSPEMKDLPLAAEQSPVSPDSGTFSLTNSVVNPSKIGPVSKHASSFTLNSFNSKPIENEVDMKADLRLLVSSELVCSFQKNFEGKLHAFIRRRLQSYLFWSLREIDNLATNCLKEFVLQAYDLAHDLVITPKRLEFTRTQEAKLYQKLLENAKHRQQAILIMVSNKLQHMRDVLPEMAARDLHFGQPNVITLEQTSSNTNMQQRSDSRISTTPCEAQNTGVEVVGTISSSEFGPTPITAEFRNCSASMLSYPDSSIRAKSLLENSFKSSGSRRSLYEYKQAVKIVRDYVVQSLTNEIAAGLLDCMEVMRQSCVGTLERTIACLEHLKDKELSTRYTSSCPFLELVVTDTSESDLLVLPATLKSSSTSPHRRGEWEQTESQHDRPIDEYHNDSFRRLFQSLGSGRGVSTQLRCDHIGSNSRSVSAAFRALLTFTYDLQVPMTRTTGSQLYSVFEKLREVFKHPLVLRPNTDLDAAWVARSARAMLNGLSEAAIARRLCAQIVDKLRQSHENFLTTLHQLKVRTEIRTCRFEEAQENILRQHAPRLSRIVLETSSLESQLRFGLPSLGRELGRGQYGVVYTCANWGGHSRLAVKSVVPPDEKHWKDLALEVFYSKQIPAHERIVTMYASVIDYDHANGSQPAVLLIMERLVRDLHTAIKQGLPWLSRLVVAQDVAEGMRYLHGQGLVHRDIKPRNVLLDFSDRAKLTDMGFCKPQAMIGGSILGKILNVITPNPYILHTLGTPMHMAPEIFEQNYDSSVDVYAFGILFWYICAGRMQMPRNFEQCGDKDVLWRAVRKGRSAFTLRTKPTIRRVGMRPERLKIFSKDCWDLMEQCWSRNPRKRPHSGQIMCKLEHIYEESNGNHGTASIKKTGTKTDSEPDAI</sequence>
<feature type="region of interest" description="Disordered" evidence="17">
    <location>
        <begin position="1243"/>
        <end position="1264"/>
    </location>
</feature>
<evidence type="ECO:0000256" key="3">
    <source>
        <dbReference type="ARBA" id="ARBA00022490"/>
    </source>
</evidence>
<dbReference type="PROSITE" id="PS00107">
    <property type="entry name" value="PROTEIN_KINASE_ATP"/>
    <property type="match status" value="1"/>
</dbReference>
<evidence type="ECO:0000256" key="8">
    <source>
        <dbReference type="ARBA" id="ARBA00022840"/>
    </source>
</evidence>
<evidence type="ECO:0000256" key="7">
    <source>
        <dbReference type="ARBA" id="ARBA00022777"/>
    </source>
</evidence>
<evidence type="ECO:0000256" key="9">
    <source>
        <dbReference type="ARBA" id="ARBA00023137"/>
    </source>
</evidence>
<dbReference type="PANTHER" id="PTHR46392:SF1">
    <property type="entry name" value="DUAL SERINE_THREONINE AND TYROSINE PROTEIN KINASE"/>
    <property type="match status" value="1"/>
</dbReference>
<keyword evidence="19" id="KW-0675">Receptor</keyword>
<comment type="caution">
    <text evidence="19">The sequence shown here is derived from an EMBL/GenBank/DDBJ whole genome shotgun (WGS) entry which is preliminary data.</text>
</comment>
<dbReference type="Proteomes" id="UP000324629">
    <property type="component" value="Unassembled WGS sequence"/>
</dbReference>
<feature type="domain" description="Protein kinase" evidence="18">
    <location>
        <begin position="947"/>
        <end position="1239"/>
    </location>
</feature>
<evidence type="ECO:0000256" key="11">
    <source>
        <dbReference type="ARBA" id="ARBA00041268"/>
    </source>
</evidence>
<evidence type="ECO:0000256" key="13">
    <source>
        <dbReference type="ARBA" id="ARBA00049003"/>
    </source>
</evidence>
<dbReference type="GO" id="GO:0004712">
    <property type="term" value="F:protein serine/threonine/tyrosine kinase activity"/>
    <property type="evidence" value="ECO:0007669"/>
    <property type="project" value="UniProtKB-EC"/>
</dbReference>
<dbReference type="SMART" id="SM00220">
    <property type="entry name" value="S_TKc"/>
    <property type="match status" value="1"/>
</dbReference>
<dbReference type="InterPro" id="IPR051302">
    <property type="entry name" value="Dual_SerThr-Tyr_Kinase"/>
</dbReference>